<accession>A0A210QBE4</accession>
<organism evidence="1 2">
    <name type="scientific">Mizuhopecten yessoensis</name>
    <name type="common">Japanese scallop</name>
    <name type="synonym">Patinopecten yessoensis</name>
    <dbReference type="NCBI Taxonomy" id="6573"/>
    <lineage>
        <taxon>Eukaryota</taxon>
        <taxon>Metazoa</taxon>
        <taxon>Spiralia</taxon>
        <taxon>Lophotrochozoa</taxon>
        <taxon>Mollusca</taxon>
        <taxon>Bivalvia</taxon>
        <taxon>Autobranchia</taxon>
        <taxon>Pteriomorphia</taxon>
        <taxon>Pectinida</taxon>
        <taxon>Pectinoidea</taxon>
        <taxon>Pectinidae</taxon>
        <taxon>Mizuhopecten</taxon>
    </lineage>
</organism>
<protein>
    <submittedName>
        <fullName evidence="1">Hydrolase RBBP9</fullName>
    </submittedName>
</protein>
<dbReference type="Pfam" id="PF06821">
    <property type="entry name" value="Ser_hydrolase"/>
    <property type="match status" value="1"/>
</dbReference>
<dbReference type="EMBL" id="NEDP02004288">
    <property type="protein sequence ID" value="OWF46054.1"/>
    <property type="molecule type" value="Genomic_DNA"/>
</dbReference>
<dbReference type="STRING" id="6573.A0A210QBE4"/>
<comment type="caution">
    <text evidence="1">The sequence shown here is derived from an EMBL/GenBank/DDBJ whole genome shotgun (WGS) entry which is preliminary data.</text>
</comment>
<name>A0A210QBE4_MIZYE</name>
<dbReference type="PANTHER" id="PTHR15394">
    <property type="entry name" value="SERINE HYDROLASE RBBP9"/>
    <property type="match status" value="1"/>
</dbReference>
<keyword evidence="1" id="KW-0378">Hydrolase</keyword>
<evidence type="ECO:0000313" key="2">
    <source>
        <dbReference type="Proteomes" id="UP000242188"/>
    </source>
</evidence>
<dbReference type="PANTHER" id="PTHR15394:SF3">
    <property type="entry name" value="SERINE HYDROLASE RBBP9"/>
    <property type="match status" value="1"/>
</dbReference>
<proteinExistence type="predicted"/>
<evidence type="ECO:0000313" key="1">
    <source>
        <dbReference type="EMBL" id="OWF46054.1"/>
    </source>
</evidence>
<dbReference type="AlphaFoldDB" id="A0A210QBE4"/>
<dbReference type="SUPFAM" id="SSF53474">
    <property type="entry name" value="alpha/beta-Hydrolases"/>
    <property type="match status" value="1"/>
</dbReference>
<reference evidence="1 2" key="1">
    <citation type="journal article" date="2017" name="Nat. Ecol. Evol.">
        <title>Scallop genome provides insights into evolution of bilaterian karyotype and development.</title>
        <authorList>
            <person name="Wang S."/>
            <person name="Zhang J."/>
            <person name="Jiao W."/>
            <person name="Li J."/>
            <person name="Xun X."/>
            <person name="Sun Y."/>
            <person name="Guo X."/>
            <person name="Huan P."/>
            <person name="Dong B."/>
            <person name="Zhang L."/>
            <person name="Hu X."/>
            <person name="Sun X."/>
            <person name="Wang J."/>
            <person name="Zhao C."/>
            <person name="Wang Y."/>
            <person name="Wang D."/>
            <person name="Huang X."/>
            <person name="Wang R."/>
            <person name="Lv J."/>
            <person name="Li Y."/>
            <person name="Zhang Z."/>
            <person name="Liu B."/>
            <person name="Lu W."/>
            <person name="Hui Y."/>
            <person name="Liang J."/>
            <person name="Zhou Z."/>
            <person name="Hou R."/>
            <person name="Li X."/>
            <person name="Liu Y."/>
            <person name="Li H."/>
            <person name="Ning X."/>
            <person name="Lin Y."/>
            <person name="Zhao L."/>
            <person name="Xing Q."/>
            <person name="Dou J."/>
            <person name="Li Y."/>
            <person name="Mao J."/>
            <person name="Guo H."/>
            <person name="Dou H."/>
            <person name="Li T."/>
            <person name="Mu C."/>
            <person name="Jiang W."/>
            <person name="Fu Q."/>
            <person name="Fu X."/>
            <person name="Miao Y."/>
            <person name="Liu J."/>
            <person name="Yu Q."/>
            <person name="Li R."/>
            <person name="Liao H."/>
            <person name="Li X."/>
            <person name="Kong Y."/>
            <person name="Jiang Z."/>
            <person name="Chourrout D."/>
            <person name="Li R."/>
            <person name="Bao Z."/>
        </authorList>
    </citation>
    <scope>NUCLEOTIDE SEQUENCE [LARGE SCALE GENOMIC DNA]</scope>
    <source>
        <strain evidence="1 2">PY_sf001</strain>
    </source>
</reference>
<dbReference type="Proteomes" id="UP000242188">
    <property type="component" value="Unassembled WGS sequence"/>
</dbReference>
<dbReference type="Gene3D" id="3.40.50.1820">
    <property type="entry name" value="alpha/beta hydrolase"/>
    <property type="match status" value="1"/>
</dbReference>
<gene>
    <name evidence="1" type="ORF">KP79_PYT03774</name>
</gene>
<dbReference type="GO" id="GO:0016787">
    <property type="term" value="F:hydrolase activity"/>
    <property type="evidence" value="ECO:0007669"/>
    <property type="project" value="UniProtKB-KW"/>
</dbReference>
<dbReference type="OrthoDB" id="2369073at2759"/>
<sequence length="251" mass="28030">MNSYNRHTEDAYPQENEINKMANIAPFQYGGQSVIEKASIRKRTVSSSFSIPVGICGTDRLIVAKSGRSGTIMKVAIIPGNGAGDVFSANWYGWAYEKINDIPGVTADLRNMPDPITARESIWIPFMRGEMSCDESTIIIGHSSGAEAAMRFAEKYKVKGIILVSACITDLGDENERESGYYSRPWEWEKIKANTEFIVQFGSTDDPFIQWEEHQQVADGLQSALHKFSDRGHFMNSVFPELINVVKSKLC</sequence>
<dbReference type="InterPro" id="IPR010662">
    <property type="entry name" value="RBBP9/YdeN"/>
</dbReference>
<dbReference type="InterPro" id="IPR029058">
    <property type="entry name" value="AB_hydrolase_fold"/>
</dbReference>
<keyword evidence="2" id="KW-1185">Reference proteome</keyword>